<reference evidence="3 4" key="1">
    <citation type="submission" date="2017-07" db="EMBL/GenBank/DDBJ databases">
        <title>Genome Sequence of Sulfitobacter pseudonitzschiae Strain SMR1 Isolated from a culture of the Diatom Skeletonema marinoi.</title>
        <authorList>
            <person name="Topel M."/>
            <person name="Pinder M.I.M."/>
            <person name="Johansson O.N."/>
            <person name="Kourtchenko O."/>
            <person name="Godhe A."/>
            <person name="Clarke A.K."/>
        </authorList>
    </citation>
    <scope>NUCLEOTIDE SEQUENCE [LARGE SCALE GENOMIC DNA]</scope>
    <source>
        <strain evidence="3 4">SMR1</strain>
    </source>
</reference>
<keyword evidence="3" id="KW-0449">Lipoprotein</keyword>
<accession>A0A221JYB5</accession>
<keyword evidence="4" id="KW-1185">Reference proteome</keyword>
<dbReference type="InterPro" id="IPR005586">
    <property type="entry name" value="ABC_trans_aux"/>
</dbReference>
<evidence type="ECO:0000256" key="1">
    <source>
        <dbReference type="SAM" id="SignalP"/>
    </source>
</evidence>
<feature type="domain" description="ABC-type transport auxiliary lipoprotein component" evidence="2">
    <location>
        <begin position="29"/>
        <end position="184"/>
    </location>
</feature>
<dbReference type="EMBL" id="CP022415">
    <property type="protein sequence ID" value="ASM71729.1"/>
    <property type="molecule type" value="Genomic_DNA"/>
</dbReference>
<feature type="signal peptide" evidence="1">
    <location>
        <begin position="1"/>
        <end position="28"/>
    </location>
</feature>
<dbReference type="RefSeq" id="WP_240311264.1">
    <property type="nucleotide sequence ID" value="NZ_CP022415.1"/>
</dbReference>
<evidence type="ECO:0000259" key="2">
    <source>
        <dbReference type="Pfam" id="PF03886"/>
    </source>
</evidence>
<dbReference type="PROSITE" id="PS51257">
    <property type="entry name" value="PROKAR_LIPOPROTEIN"/>
    <property type="match status" value="1"/>
</dbReference>
<keyword evidence="1" id="KW-0732">Signal</keyword>
<dbReference type="Proteomes" id="UP000199754">
    <property type="component" value="Chromosome"/>
</dbReference>
<evidence type="ECO:0000313" key="3">
    <source>
        <dbReference type="EMBL" id="ASM71729.1"/>
    </source>
</evidence>
<gene>
    <name evidence="3" type="ORF">SULPSESMR1_00901</name>
</gene>
<dbReference type="Gene3D" id="3.40.50.10610">
    <property type="entry name" value="ABC-type transport auxiliary lipoprotein component"/>
    <property type="match status" value="1"/>
</dbReference>
<feature type="chain" id="PRO_5012126419" evidence="1">
    <location>
        <begin position="29"/>
        <end position="188"/>
    </location>
</feature>
<dbReference type="STRING" id="1402135.SAMN05444149_103608"/>
<protein>
    <submittedName>
        <fullName evidence="3">ABC-type transport auxiliary lipoprotein component</fullName>
    </submittedName>
</protein>
<dbReference type="SUPFAM" id="SSF159594">
    <property type="entry name" value="XCC0632-like"/>
    <property type="match status" value="1"/>
</dbReference>
<sequence>MMTIKTGKISALCFVTLLAACASEVRVAAPQTAPETRIASRYSSLEVTEVTLPSYAAAEDIYFRAADGAISPTGTLWADLPSRSITLQLARDLGAITGVTVAPDPWPFRAFPAAKVDVRIEELLATAEGTFRLSGQFFIAPEADGRATAGAFAIEEPIVGKPTEAAAIAAARGRAVSKLAETIAQGGL</sequence>
<organism evidence="3 4">
    <name type="scientific">Pseudosulfitobacter pseudonitzschiae</name>
    <dbReference type="NCBI Taxonomy" id="1402135"/>
    <lineage>
        <taxon>Bacteria</taxon>
        <taxon>Pseudomonadati</taxon>
        <taxon>Pseudomonadota</taxon>
        <taxon>Alphaproteobacteria</taxon>
        <taxon>Rhodobacterales</taxon>
        <taxon>Roseobacteraceae</taxon>
        <taxon>Pseudosulfitobacter</taxon>
    </lineage>
</organism>
<evidence type="ECO:0000313" key="4">
    <source>
        <dbReference type="Proteomes" id="UP000199754"/>
    </source>
</evidence>
<dbReference type="AlphaFoldDB" id="A0A221JYB5"/>
<proteinExistence type="predicted"/>
<name>A0A221JYB5_9RHOB</name>
<dbReference type="Pfam" id="PF03886">
    <property type="entry name" value="ABC_trans_aux"/>
    <property type="match status" value="1"/>
</dbReference>
<dbReference type="KEGG" id="spse:SULPSESMR1_00901"/>